<gene>
    <name evidence="2" type="ORF">EDD57_1161</name>
</gene>
<accession>A0A4R2RVU4</accession>
<keyword evidence="1" id="KW-0472">Membrane</keyword>
<dbReference type="EMBL" id="SLXV01000016">
    <property type="protein sequence ID" value="TCP68540.1"/>
    <property type="molecule type" value="Genomic_DNA"/>
</dbReference>
<sequence length="75" mass="7967">MNKILAKILMVSVLGLSLSGAVLTLSIPPLFDSPVSDVSKMITTGSAVASVIFAVSALVFRRLFDKEQLAKKSDE</sequence>
<keyword evidence="3" id="KW-1185">Reference proteome</keyword>
<feature type="transmembrane region" description="Helical" evidence="1">
    <location>
        <begin position="42"/>
        <end position="64"/>
    </location>
</feature>
<reference evidence="2 3" key="1">
    <citation type="submission" date="2019-03" db="EMBL/GenBank/DDBJ databases">
        <title>Genomic Encyclopedia of Type Strains, Phase IV (KMG-IV): sequencing the most valuable type-strain genomes for metagenomic binning, comparative biology and taxonomic classification.</title>
        <authorList>
            <person name="Goeker M."/>
        </authorList>
    </citation>
    <scope>NUCLEOTIDE SEQUENCE [LARGE SCALE GENOMIC DNA]</scope>
    <source>
        <strain evidence="2 3">DSM 46831</strain>
    </source>
</reference>
<keyword evidence="1" id="KW-0812">Transmembrane</keyword>
<protein>
    <submittedName>
        <fullName evidence="2">Uncharacterized protein</fullName>
    </submittedName>
</protein>
<name>A0A4R2RVU4_9BACL</name>
<dbReference type="RefSeq" id="WP_131848697.1">
    <property type="nucleotide sequence ID" value="NZ_SLXV01000016.1"/>
</dbReference>
<evidence type="ECO:0000313" key="2">
    <source>
        <dbReference type="EMBL" id="TCP68540.1"/>
    </source>
</evidence>
<organism evidence="2 3">
    <name type="scientific">Baia soyae</name>
    <dbReference type="NCBI Taxonomy" id="1544746"/>
    <lineage>
        <taxon>Bacteria</taxon>
        <taxon>Bacillati</taxon>
        <taxon>Bacillota</taxon>
        <taxon>Bacilli</taxon>
        <taxon>Bacillales</taxon>
        <taxon>Thermoactinomycetaceae</taxon>
        <taxon>Baia</taxon>
    </lineage>
</organism>
<evidence type="ECO:0000313" key="3">
    <source>
        <dbReference type="Proteomes" id="UP000294746"/>
    </source>
</evidence>
<evidence type="ECO:0000256" key="1">
    <source>
        <dbReference type="SAM" id="Phobius"/>
    </source>
</evidence>
<dbReference type="AlphaFoldDB" id="A0A4R2RVU4"/>
<proteinExistence type="predicted"/>
<keyword evidence="1" id="KW-1133">Transmembrane helix</keyword>
<dbReference type="Proteomes" id="UP000294746">
    <property type="component" value="Unassembled WGS sequence"/>
</dbReference>
<comment type="caution">
    <text evidence="2">The sequence shown here is derived from an EMBL/GenBank/DDBJ whole genome shotgun (WGS) entry which is preliminary data.</text>
</comment>